<dbReference type="AlphaFoldDB" id="A0A7S3AVP1"/>
<name>A0A7S3AVP1_9EUKA</name>
<sequence length="269" mass="29995">MSESYSVAQQQAERRELVAGLRAEALASELEAVRSKLASCEMRLSQAHASTQERDREIQVLLDTRVRDEKLLKARLEVVEREFREVRDRKARELAGAKRDATGAVAHAEMAAAGLYKRALHSNVSCWLALAVVGWRRHELARGMQKWQTTAKALAMEYTVHSLLAAAHSQAMAKVSAGSEEQKAWRALLQSAGRRVVGILDSAAQWHLKQLLQHWRLITNIGVYAAKLGRTTAHIQATQEAMLQVAEEREVGDAHNRRVLALAQSLVSR</sequence>
<gene>
    <name evidence="1" type="ORF">HERI1096_LOCUS16776</name>
</gene>
<dbReference type="EMBL" id="HBHX01030135">
    <property type="protein sequence ID" value="CAE0116091.1"/>
    <property type="molecule type" value="Transcribed_RNA"/>
</dbReference>
<organism evidence="1">
    <name type="scientific">Haptolina ericina</name>
    <dbReference type="NCBI Taxonomy" id="156174"/>
    <lineage>
        <taxon>Eukaryota</taxon>
        <taxon>Haptista</taxon>
        <taxon>Haptophyta</taxon>
        <taxon>Prymnesiophyceae</taxon>
        <taxon>Prymnesiales</taxon>
        <taxon>Prymnesiaceae</taxon>
        <taxon>Haptolina</taxon>
    </lineage>
</organism>
<protein>
    <submittedName>
        <fullName evidence="1">Uncharacterized protein</fullName>
    </submittedName>
</protein>
<evidence type="ECO:0000313" key="1">
    <source>
        <dbReference type="EMBL" id="CAE0116091.1"/>
    </source>
</evidence>
<accession>A0A7S3AVP1</accession>
<proteinExistence type="predicted"/>
<reference evidence="1" key="1">
    <citation type="submission" date="2021-01" db="EMBL/GenBank/DDBJ databases">
        <authorList>
            <person name="Corre E."/>
            <person name="Pelletier E."/>
            <person name="Niang G."/>
            <person name="Scheremetjew M."/>
            <person name="Finn R."/>
            <person name="Kale V."/>
            <person name="Holt S."/>
            <person name="Cochrane G."/>
            <person name="Meng A."/>
            <person name="Brown T."/>
            <person name="Cohen L."/>
        </authorList>
    </citation>
    <scope>NUCLEOTIDE SEQUENCE</scope>
    <source>
        <strain evidence="1">CCMP281</strain>
    </source>
</reference>